<evidence type="ECO:0000259" key="1">
    <source>
        <dbReference type="Pfam" id="PF00535"/>
    </source>
</evidence>
<reference evidence="3" key="1">
    <citation type="submission" date="2016-10" db="EMBL/GenBank/DDBJ databases">
        <authorList>
            <person name="Varghese N."/>
            <person name="Submissions S."/>
        </authorList>
    </citation>
    <scope>NUCLEOTIDE SEQUENCE [LARGE SCALE GENOMIC DNA]</scope>
    <source>
        <strain evidence="3">S1b</strain>
    </source>
</reference>
<dbReference type="InterPro" id="IPR001173">
    <property type="entry name" value="Glyco_trans_2-like"/>
</dbReference>
<dbReference type="PANTHER" id="PTHR22916">
    <property type="entry name" value="GLYCOSYLTRANSFERASE"/>
    <property type="match status" value="1"/>
</dbReference>
<organism evidence="2 3">
    <name type="scientific">Lachnobacterium bovis</name>
    <dbReference type="NCBI Taxonomy" id="140626"/>
    <lineage>
        <taxon>Bacteria</taxon>
        <taxon>Bacillati</taxon>
        <taxon>Bacillota</taxon>
        <taxon>Clostridia</taxon>
        <taxon>Lachnospirales</taxon>
        <taxon>Lachnospiraceae</taxon>
        <taxon>Lachnobacterium</taxon>
    </lineage>
</organism>
<dbReference type="PANTHER" id="PTHR22916:SF3">
    <property type="entry name" value="UDP-GLCNAC:BETAGAL BETA-1,3-N-ACETYLGLUCOSAMINYLTRANSFERASE-LIKE PROTEIN 1"/>
    <property type="match status" value="1"/>
</dbReference>
<evidence type="ECO:0000313" key="2">
    <source>
        <dbReference type="EMBL" id="SER54809.1"/>
    </source>
</evidence>
<name>A0A1H9Q4E9_9FIRM</name>
<feature type="domain" description="Glycosyltransferase 2-like" evidence="1">
    <location>
        <begin position="357"/>
        <end position="477"/>
    </location>
</feature>
<keyword evidence="3" id="KW-1185">Reference proteome</keyword>
<dbReference type="Pfam" id="PF00535">
    <property type="entry name" value="Glycos_transf_2"/>
    <property type="match status" value="1"/>
</dbReference>
<dbReference type="EMBL" id="FOGW01000005">
    <property type="protein sequence ID" value="SER54809.1"/>
    <property type="molecule type" value="Genomic_DNA"/>
</dbReference>
<dbReference type="AlphaFoldDB" id="A0A1H9Q4E9"/>
<dbReference type="Gene3D" id="3.90.550.10">
    <property type="entry name" value="Spore Coat Polysaccharide Biosynthesis Protein SpsA, Chain A"/>
    <property type="match status" value="1"/>
</dbReference>
<dbReference type="Proteomes" id="UP000182471">
    <property type="component" value="Unassembled WGS sequence"/>
</dbReference>
<accession>A0A1H9Q4E9</accession>
<proteinExistence type="predicted"/>
<dbReference type="SUPFAM" id="SSF53448">
    <property type="entry name" value="Nucleotide-diphospho-sugar transferases"/>
    <property type="match status" value="1"/>
</dbReference>
<gene>
    <name evidence="2" type="ORF">SAMN02910429_00427</name>
</gene>
<sequence length="632" mass="74563">MLNAFGGDCLLWNEYKELIKKKILKKEFNSLEMLEILNKKVLNQVEKKEIITDIRKICKAKNSTDEEIEKEKDINRQMRLLYKQLLVYLTGYLEDYCDFLLEIKELNDYKELVHMFLQARSMQIENPCIVSERSNNIFDEIDTKIYNLCREKKNVNTTHLRYELRENNMTVIIISKMEDEIDLDNLKEVCKQMYEICGKNIIVINTNDYVTENNTMPLLLPFFKEKDILEEKEELFFDNVKVQYISVQNLVEETLQMDMLIDYIREVKPYYVVNFGGINYFAKLVNAVVPTLTLTTNEQEKCTSFNTTITCKEDIKKGIKEYKYKADTYDYDFIENIKKHIVKVDKSKWVKTEPLVSVCTLVYNHELFLQEMLNGALMQKTSFPFEIIIHDDCSTDLSAKVIEEYQKVYPEIVYPVYQKRNINSLEVNIMEKIVYPKSRGKYIAWCEGDDYWTDENKLEIQVSYMEGNPDVAGTFHEALLKTKNGDFIEHGGRELEEKDYDTSYCISKSATRIDTATVVFNKEKVLPLPYFSKYAKTADYLLFITISLRGKFHYFSKIMGVYRMSDNNWSSTVLNNPKKYKEFTMSEIKWLLELNDYTDGKYYNEIAKVIAVRGADLVRVIEYEEVLDSIRK</sequence>
<evidence type="ECO:0000313" key="3">
    <source>
        <dbReference type="Proteomes" id="UP000182471"/>
    </source>
</evidence>
<keyword evidence="2" id="KW-0808">Transferase</keyword>
<protein>
    <submittedName>
        <fullName evidence="2">Glycosyltransferase involved in cell wall bisynthesis</fullName>
    </submittedName>
</protein>
<dbReference type="GO" id="GO:0016758">
    <property type="term" value="F:hexosyltransferase activity"/>
    <property type="evidence" value="ECO:0007669"/>
    <property type="project" value="UniProtKB-ARBA"/>
</dbReference>
<dbReference type="InterPro" id="IPR029044">
    <property type="entry name" value="Nucleotide-diphossugar_trans"/>
</dbReference>